<dbReference type="EMBL" id="JAKUCV010005991">
    <property type="protein sequence ID" value="KAJ4829101.1"/>
    <property type="molecule type" value="Genomic_DNA"/>
</dbReference>
<dbReference type="PROSITE" id="PS51294">
    <property type="entry name" value="HTH_MYB"/>
    <property type="match status" value="1"/>
</dbReference>
<dbReference type="GO" id="GO:0003700">
    <property type="term" value="F:DNA-binding transcription factor activity"/>
    <property type="evidence" value="ECO:0007669"/>
    <property type="project" value="InterPro"/>
</dbReference>
<evidence type="ECO:0000256" key="1">
    <source>
        <dbReference type="ARBA" id="ARBA00004123"/>
    </source>
</evidence>
<keyword evidence="3" id="KW-0804">Transcription</keyword>
<protein>
    <recommendedName>
        <fullName evidence="6">HTH myb-type domain-containing protein</fullName>
    </recommendedName>
</protein>
<evidence type="ECO:0000259" key="6">
    <source>
        <dbReference type="PROSITE" id="PS51294"/>
    </source>
</evidence>
<dbReference type="GO" id="GO:0005634">
    <property type="term" value="C:nucleus"/>
    <property type="evidence" value="ECO:0007669"/>
    <property type="project" value="UniProtKB-SubCell"/>
</dbReference>
<dbReference type="OrthoDB" id="551907at2759"/>
<dbReference type="InterPro" id="IPR009057">
    <property type="entry name" value="Homeodomain-like_sf"/>
</dbReference>
<dbReference type="Gene3D" id="1.10.10.60">
    <property type="entry name" value="Homeodomain-like"/>
    <property type="match status" value="1"/>
</dbReference>
<sequence length="308" mass="34099">MKRMESRSSPRGSSSSTSLENGDAALTSSAPNDMRVVPRRRVDGKLPDISLKSPSVRPYIRSKMPRLRWTPDLHHCFVHAVERLGGEDRATPKMVLQIMDVKGLTISHVKSHLQMYRSMKHEQMIQEAAFTAKKNEGAFNHSNYSSRCCQQERHFKNKGFANNPIPYQGHGSPHALIFQHSPKNCSISAGSRNPEKQEMWTGNSEPFLLEGVTNEEWVQSSGAYIIFKDLLKSCTARESSCRQVSSDASGSDENHQGIEHVTGIALGLGGDRMHSSPISETSDESLLKLSKANSSSDAYDVSVELTLA</sequence>
<dbReference type="InterPro" id="IPR001005">
    <property type="entry name" value="SANT/Myb"/>
</dbReference>
<feature type="compositionally biased region" description="Low complexity" evidence="5">
    <location>
        <begin position="9"/>
        <end position="18"/>
    </location>
</feature>
<dbReference type="PANTHER" id="PTHR31314:SF84">
    <property type="entry name" value="HOMEODOMAIN-LIKE SUPERFAMILY PROTEIN-RELATED"/>
    <property type="match status" value="1"/>
</dbReference>
<keyword evidence="2" id="KW-0805">Transcription regulation</keyword>
<evidence type="ECO:0000256" key="5">
    <source>
        <dbReference type="SAM" id="MobiDB-lite"/>
    </source>
</evidence>
<dbReference type="FunFam" id="1.10.10.60:FF:000002">
    <property type="entry name" value="Myb family transcription factor"/>
    <property type="match status" value="1"/>
</dbReference>
<accession>A0A9Q0FF07</accession>
<reference evidence="7" key="1">
    <citation type="submission" date="2022-02" db="EMBL/GenBank/DDBJ databases">
        <authorList>
            <person name="Henning P.M."/>
            <person name="McCubbin A.G."/>
            <person name="Shore J.S."/>
        </authorList>
    </citation>
    <scope>NUCLEOTIDE SEQUENCE</scope>
    <source>
        <strain evidence="7">F60SS</strain>
        <tissue evidence="7">Leaves</tissue>
    </source>
</reference>
<dbReference type="NCBIfam" id="TIGR01557">
    <property type="entry name" value="myb_SHAQKYF"/>
    <property type="match status" value="1"/>
</dbReference>
<dbReference type="InterPro" id="IPR017930">
    <property type="entry name" value="Myb_dom"/>
</dbReference>
<name>A0A9Q0FF07_9ROSI</name>
<evidence type="ECO:0000313" key="7">
    <source>
        <dbReference type="EMBL" id="KAJ4829101.1"/>
    </source>
</evidence>
<gene>
    <name evidence="7" type="ORF">Tsubulata_033656</name>
</gene>
<keyword evidence="4" id="KW-0539">Nucleus</keyword>
<keyword evidence="8" id="KW-1185">Reference proteome</keyword>
<reference evidence="7" key="2">
    <citation type="journal article" date="2023" name="Plants (Basel)">
        <title>Annotation of the Turnera subulata (Passifloraceae) Draft Genome Reveals the S-Locus Evolved after the Divergence of Turneroideae from Passifloroideae in a Stepwise Manner.</title>
        <authorList>
            <person name="Henning P.M."/>
            <person name="Roalson E.H."/>
            <person name="Mir W."/>
            <person name="McCubbin A.G."/>
            <person name="Shore J.S."/>
        </authorList>
    </citation>
    <scope>NUCLEOTIDE SEQUENCE</scope>
    <source>
        <strain evidence="7">F60SS</strain>
    </source>
</reference>
<feature type="region of interest" description="Disordered" evidence="5">
    <location>
        <begin position="1"/>
        <end position="49"/>
    </location>
</feature>
<evidence type="ECO:0000256" key="4">
    <source>
        <dbReference type="ARBA" id="ARBA00023242"/>
    </source>
</evidence>
<dbReference type="InterPro" id="IPR006447">
    <property type="entry name" value="Myb_dom_plants"/>
</dbReference>
<feature type="domain" description="HTH myb-type" evidence="6">
    <location>
        <begin position="61"/>
        <end position="121"/>
    </location>
</feature>
<comment type="subcellular location">
    <subcellularLocation>
        <location evidence="1">Nucleus</location>
    </subcellularLocation>
</comment>
<comment type="caution">
    <text evidence="7">The sequence shown here is derived from an EMBL/GenBank/DDBJ whole genome shotgun (WGS) entry which is preliminary data.</text>
</comment>
<dbReference type="InterPro" id="IPR046955">
    <property type="entry name" value="PHR1-like"/>
</dbReference>
<dbReference type="GO" id="GO:0003677">
    <property type="term" value="F:DNA binding"/>
    <property type="evidence" value="ECO:0007669"/>
    <property type="project" value="InterPro"/>
</dbReference>
<evidence type="ECO:0000256" key="3">
    <source>
        <dbReference type="ARBA" id="ARBA00023163"/>
    </source>
</evidence>
<evidence type="ECO:0000313" key="8">
    <source>
        <dbReference type="Proteomes" id="UP001141552"/>
    </source>
</evidence>
<evidence type="ECO:0000256" key="2">
    <source>
        <dbReference type="ARBA" id="ARBA00023015"/>
    </source>
</evidence>
<dbReference type="PANTHER" id="PTHR31314">
    <property type="entry name" value="MYB FAMILY TRANSCRIPTION FACTOR PHL7-LIKE"/>
    <property type="match status" value="1"/>
</dbReference>
<dbReference type="AlphaFoldDB" id="A0A9Q0FF07"/>
<dbReference type="Pfam" id="PF00249">
    <property type="entry name" value="Myb_DNA-binding"/>
    <property type="match status" value="1"/>
</dbReference>
<dbReference type="Proteomes" id="UP001141552">
    <property type="component" value="Unassembled WGS sequence"/>
</dbReference>
<dbReference type="SUPFAM" id="SSF46689">
    <property type="entry name" value="Homeodomain-like"/>
    <property type="match status" value="1"/>
</dbReference>
<organism evidence="7 8">
    <name type="scientific">Turnera subulata</name>
    <dbReference type="NCBI Taxonomy" id="218843"/>
    <lineage>
        <taxon>Eukaryota</taxon>
        <taxon>Viridiplantae</taxon>
        <taxon>Streptophyta</taxon>
        <taxon>Embryophyta</taxon>
        <taxon>Tracheophyta</taxon>
        <taxon>Spermatophyta</taxon>
        <taxon>Magnoliopsida</taxon>
        <taxon>eudicotyledons</taxon>
        <taxon>Gunneridae</taxon>
        <taxon>Pentapetalae</taxon>
        <taxon>rosids</taxon>
        <taxon>fabids</taxon>
        <taxon>Malpighiales</taxon>
        <taxon>Passifloraceae</taxon>
        <taxon>Turnera</taxon>
    </lineage>
</organism>
<proteinExistence type="predicted"/>